<evidence type="ECO:0000313" key="2">
    <source>
        <dbReference type="Proteomes" id="UP000428325"/>
    </source>
</evidence>
<dbReference type="EMBL" id="CP034345">
    <property type="protein sequence ID" value="QGX94418.1"/>
    <property type="molecule type" value="Genomic_DNA"/>
</dbReference>
<dbReference type="GeneID" id="99245699"/>
<dbReference type="RefSeq" id="WP_157688652.1">
    <property type="nucleotide sequence ID" value="NZ_CP034345.1"/>
</dbReference>
<dbReference type="Proteomes" id="UP000428325">
    <property type="component" value="Chromosome"/>
</dbReference>
<protein>
    <submittedName>
        <fullName evidence="1">Uncharacterized protein</fullName>
    </submittedName>
</protein>
<keyword evidence="2" id="KW-1185">Reference proteome</keyword>
<name>A0A6B9F2H0_9EURY</name>
<accession>A0A6B9F2H0</accession>
<dbReference type="AlphaFoldDB" id="A0A6B9F2H0"/>
<reference evidence="1 2" key="1">
    <citation type="submission" date="2018-12" db="EMBL/GenBank/DDBJ databases">
        <title>Complete genome sequence of Haloplanus rallus MBLA0036.</title>
        <authorList>
            <person name="Nam Y.-d."/>
            <person name="Kang J."/>
            <person name="Chung W.-H."/>
            <person name="Park Y.S."/>
        </authorList>
    </citation>
    <scope>NUCLEOTIDE SEQUENCE [LARGE SCALE GENOMIC DNA]</scope>
    <source>
        <strain evidence="1 2">MBLA0036</strain>
    </source>
</reference>
<dbReference type="OrthoDB" id="298435at2157"/>
<sequence>MGVEGFVCWTAHSINDRTELRRVLNAQLPAGTRALREAREAGLLDGTSLRPRGLAAAHEFAARSDLPMAGPSDAVADFSALLDGIRAAADAGRPLTVEAVPDGFDRVDPTVDRFDRAYHTVNVAKEYPGGAEVELNYRSRDPSQPGEAKPNRSTAILWLRGDVDHEYDHRREWVEG</sequence>
<gene>
    <name evidence="1" type="ORF">EI982_06250</name>
</gene>
<organism evidence="1 2">
    <name type="scientific">Haloplanus rallus</name>
    <dbReference type="NCBI Taxonomy" id="1816183"/>
    <lineage>
        <taxon>Archaea</taxon>
        <taxon>Methanobacteriati</taxon>
        <taxon>Methanobacteriota</taxon>
        <taxon>Stenosarchaea group</taxon>
        <taxon>Halobacteria</taxon>
        <taxon>Halobacteriales</taxon>
        <taxon>Haloferacaceae</taxon>
        <taxon>Haloplanus</taxon>
    </lineage>
</organism>
<proteinExistence type="predicted"/>
<evidence type="ECO:0000313" key="1">
    <source>
        <dbReference type="EMBL" id="QGX94418.1"/>
    </source>
</evidence>
<dbReference type="KEGG" id="hra:EI982_06250"/>